<dbReference type="Pfam" id="PF08817">
    <property type="entry name" value="YukD"/>
    <property type="match status" value="1"/>
</dbReference>
<evidence type="ECO:0000256" key="4">
    <source>
        <dbReference type="ARBA" id="ARBA00022692"/>
    </source>
</evidence>
<evidence type="ECO:0000256" key="5">
    <source>
        <dbReference type="ARBA" id="ARBA00022989"/>
    </source>
</evidence>
<keyword evidence="5 7" id="KW-1133">Transmembrane helix</keyword>
<keyword evidence="3" id="KW-1003">Cell membrane</keyword>
<feature type="transmembrane region" description="Helical" evidence="7">
    <location>
        <begin position="368"/>
        <end position="388"/>
    </location>
</feature>
<evidence type="ECO:0000256" key="6">
    <source>
        <dbReference type="ARBA" id="ARBA00023136"/>
    </source>
</evidence>
<accession>A0ABY3UHB8</accession>
<dbReference type="Pfam" id="PF19053">
    <property type="entry name" value="EccD"/>
    <property type="match status" value="1"/>
</dbReference>
<organism evidence="9 10">
    <name type="scientific">Mycolicibacterium rufum</name>
    <dbReference type="NCBI Taxonomy" id="318424"/>
    <lineage>
        <taxon>Bacteria</taxon>
        <taxon>Bacillati</taxon>
        <taxon>Actinomycetota</taxon>
        <taxon>Actinomycetes</taxon>
        <taxon>Mycobacteriales</taxon>
        <taxon>Mycobacteriaceae</taxon>
        <taxon>Mycolicibacterium</taxon>
    </lineage>
</organism>
<reference evidence="9" key="1">
    <citation type="submission" date="2022-08" db="EMBL/GenBank/DDBJ databases">
        <title>Whole genome sequencing of non-tuberculosis mycobacteria type-strains.</title>
        <authorList>
            <person name="Igarashi Y."/>
            <person name="Osugi A."/>
            <person name="Mitarai S."/>
        </authorList>
    </citation>
    <scope>NUCLEOTIDE SEQUENCE</scope>
    <source>
        <strain evidence="9">JCM 16372</strain>
    </source>
</reference>
<dbReference type="Proteomes" id="UP001055159">
    <property type="component" value="Chromosome"/>
</dbReference>
<dbReference type="RefSeq" id="WP_239735769.1">
    <property type="nucleotide sequence ID" value="NZ_CP092427.2"/>
</dbReference>
<name>A0ABY3UHB8_9MYCO</name>
<feature type="transmembrane region" description="Helical" evidence="7">
    <location>
        <begin position="290"/>
        <end position="310"/>
    </location>
</feature>
<feature type="transmembrane region" description="Helical" evidence="7">
    <location>
        <begin position="116"/>
        <end position="136"/>
    </location>
</feature>
<comment type="similarity">
    <text evidence="2">Belongs to the EccD/Snm4 family.</text>
</comment>
<evidence type="ECO:0000256" key="1">
    <source>
        <dbReference type="ARBA" id="ARBA00004651"/>
    </source>
</evidence>
<gene>
    <name evidence="9" type="primary">eccD</name>
    <name evidence="9" type="ORF">MJO55_05835</name>
</gene>
<keyword evidence="6 7" id="KW-0472">Membrane</keyword>
<protein>
    <submittedName>
        <fullName evidence="9">Type VII secretion integral membrane protein EccD</fullName>
    </submittedName>
</protein>
<feature type="transmembrane region" description="Helical" evidence="7">
    <location>
        <begin position="246"/>
        <end position="269"/>
    </location>
</feature>
<feature type="transmembrane region" description="Helical" evidence="7">
    <location>
        <begin position="316"/>
        <end position="332"/>
    </location>
</feature>
<evidence type="ECO:0000313" key="9">
    <source>
        <dbReference type="EMBL" id="ULP37947.1"/>
    </source>
</evidence>
<evidence type="ECO:0000259" key="8">
    <source>
        <dbReference type="Pfam" id="PF19053"/>
    </source>
</evidence>
<proteinExistence type="inferred from homology"/>
<dbReference type="EMBL" id="CP092427">
    <property type="protein sequence ID" value="ULP37947.1"/>
    <property type="molecule type" value="Genomic_DNA"/>
</dbReference>
<dbReference type="InterPro" id="IPR044049">
    <property type="entry name" value="EccD_transm"/>
</dbReference>
<comment type="subcellular location">
    <subcellularLocation>
        <location evidence="1">Cell membrane</location>
        <topology evidence="1">Multi-pass membrane protein</topology>
    </subcellularLocation>
</comment>
<feature type="transmembrane region" description="Helical" evidence="7">
    <location>
        <begin position="344"/>
        <end position="362"/>
    </location>
</feature>
<sequence length="432" mass="42967">MTDTVCRVAVHAPARQTTVDVVLPAGCPVGVLLPSIVDLVLGDADPTAEPVRWFLARPGGAAFDPSVTLRDNGVREGDLLVLAPAPPPAPRVVPADPAGVVTAAVRHPAPRGTGPAAVVGFAVILALAAALTWAGSVGGQQFALWVAAALAAASAVAAAGGRVPEPLCTVLAVGAVVEVAVTGVLATAAVAPGVLLGSGAALTMAMMLCRSDIGGMPALSGCAATAGAAAVATGCGMLAARGVAATGALLTVVSLLLLSVAPTLTVAIAGLGPTRATISERRAQTAQRMLTGLVGGWAGTAAAGAVLVAADARAPRLLAALFSVVVAALLLLRHRVHADPLRRTALATTGFVALLTALWTVVTVDPRWAPWWCAGIAAAGAAALPVWLRGPAPNPLSRWLVQLTEYASLAAVVPLAAWVAGVYDMVRGMNLP</sequence>
<dbReference type="InterPro" id="IPR006707">
    <property type="entry name" value="T7SS_EccD"/>
</dbReference>
<dbReference type="Gene3D" id="3.10.20.90">
    <property type="entry name" value="Phosphatidylinositol 3-kinase Catalytic Subunit, Chain A, domain 1"/>
    <property type="match status" value="1"/>
</dbReference>
<dbReference type="InterPro" id="IPR024962">
    <property type="entry name" value="YukD-like"/>
</dbReference>
<feature type="transmembrane region" description="Helical" evidence="7">
    <location>
        <begin position="221"/>
        <end position="240"/>
    </location>
</feature>
<evidence type="ECO:0000256" key="7">
    <source>
        <dbReference type="SAM" id="Phobius"/>
    </source>
</evidence>
<keyword evidence="4 7" id="KW-0812">Transmembrane</keyword>
<keyword evidence="10" id="KW-1185">Reference proteome</keyword>
<feature type="transmembrane region" description="Helical" evidence="7">
    <location>
        <begin position="142"/>
        <end position="160"/>
    </location>
</feature>
<evidence type="ECO:0000256" key="2">
    <source>
        <dbReference type="ARBA" id="ARBA00006162"/>
    </source>
</evidence>
<evidence type="ECO:0000313" key="10">
    <source>
        <dbReference type="Proteomes" id="UP001055159"/>
    </source>
</evidence>
<dbReference type="NCBIfam" id="TIGR03920">
    <property type="entry name" value="T7SS_EccD"/>
    <property type="match status" value="1"/>
</dbReference>
<feature type="domain" description="EccD-like transmembrane" evidence="8">
    <location>
        <begin position="118"/>
        <end position="429"/>
    </location>
</feature>
<feature type="transmembrane region" description="Helical" evidence="7">
    <location>
        <begin position="400"/>
        <end position="423"/>
    </location>
</feature>
<evidence type="ECO:0000256" key="3">
    <source>
        <dbReference type="ARBA" id="ARBA00022475"/>
    </source>
</evidence>